<dbReference type="KEGG" id="anr:Ana3638_17040"/>
<dbReference type="Proteomes" id="UP000464314">
    <property type="component" value="Chromosome"/>
</dbReference>
<evidence type="ECO:0000256" key="1">
    <source>
        <dbReference type="ARBA" id="ARBA00023015"/>
    </source>
</evidence>
<dbReference type="RefSeq" id="WP_161839103.1">
    <property type="nucleotide sequence ID" value="NZ_CP048000.1"/>
</dbReference>
<dbReference type="InterPro" id="IPR020449">
    <property type="entry name" value="Tscrpt_reg_AraC-type_HTH"/>
</dbReference>
<dbReference type="PANTHER" id="PTHR43280">
    <property type="entry name" value="ARAC-FAMILY TRANSCRIPTIONAL REGULATOR"/>
    <property type="match status" value="1"/>
</dbReference>
<dbReference type="PROSITE" id="PS00041">
    <property type="entry name" value="HTH_ARAC_FAMILY_1"/>
    <property type="match status" value="1"/>
</dbReference>
<dbReference type="AlphaFoldDB" id="A0A6P1TS72"/>
<dbReference type="Gene3D" id="1.10.10.60">
    <property type="entry name" value="Homeodomain-like"/>
    <property type="match status" value="2"/>
</dbReference>
<keyword evidence="1" id="KW-0805">Transcription regulation</keyword>
<feature type="domain" description="HTH araC/xylS-type" evidence="4">
    <location>
        <begin position="163"/>
        <end position="261"/>
    </location>
</feature>
<dbReference type="Pfam" id="PF02311">
    <property type="entry name" value="AraC_binding"/>
    <property type="match status" value="1"/>
</dbReference>
<keyword evidence="6" id="KW-1185">Reference proteome</keyword>
<protein>
    <submittedName>
        <fullName evidence="5">Helix-turn-helix domain-containing protein</fullName>
    </submittedName>
</protein>
<evidence type="ECO:0000259" key="4">
    <source>
        <dbReference type="PROSITE" id="PS01124"/>
    </source>
</evidence>
<evidence type="ECO:0000256" key="2">
    <source>
        <dbReference type="ARBA" id="ARBA00023125"/>
    </source>
</evidence>
<dbReference type="InterPro" id="IPR037923">
    <property type="entry name" value="HTH-like"/>
</dbReference>
<dbReference type="PRINTS" id="PR00032">
    <property type="entry name" value="HTHARAC"/>
</dbReference>
<accession>A0A6P1TS72</accession>
<dbReference type="PANTHER" id="PTHR43280:SF2">
    <property type="entry name" value="HTH-TYPE TRANSCRIPTIONAL REGULATOR EXSA"/>
    <property type="match status" value="1"/>
</dbReference>
<evidence type="ECO:0000313" key="6">
    <source>
        <dbReference type="Proteomes" id="UP000464314"/>
    </source>
</evidence>
<dbReference type="SUPFAM" id="SSF46689">
    <property type="entry name" value="Homeodomain-like"/>
    <property type="match status" value="2"/>
</dbReference>
<name>A0A6P1TS72_9FIRM</name>
<gene>
    <name evidence="5" type="ORF">Ana3638_17040</name>
</gene>
<dbReference type="InterPro" id="IPR018060">
    <property type="entry name" value="HTH_AraC"/>
</dbReference>
<dbReference type="GO" id="GO:0043565">
    <property type="term" value="F:sequence-specific DNA binding"/>
    <property type="evidence" value="ECO:0007669"/>
    <property type="project" value="InterPro"/>
</dbReference>
<organism evidence="5 6">
    <name type="scientific">Anaerocolumna sedimenticola</name>
    <dbReference type="NCBI Taxonomy" id="2696063"/>
    <lineage>
        <taxon>Bacteria</taxon>
        <taxon>Bacillati</taxon>
        <taxon>Bacillota</taxon>
        <taxon>Clostridia</taxon>
        <taxon>Lachnospirales</taxon>
        <taxon>Lachnospiraceae</taxon>
        <taxon>Anaerocolumna</taxon>
    </lineage>
</organism>
<dbReference type="Pfam" id="PF12833">
    <property type="entry name" value="HTH_18"/>
    <property type="match status" value="1"/>
</dbReference>
<dbReference type="PROSITE" id="PS01124">
    <property type="entry name" value="HTH_ARAC_FAMILY_2"/>
    <property type="match status" value="1"/>
</dbReference>
<dbReference type="InterPro" id="IPR018062">
    <property type="entry name" value="HTH_AraC-typ_CS"/>
</dbReference>
<dbReference type="EMBL" id="CP048000">
    <property type="protein sequence ID" value="QHQ62278.1"/>
    <property type="molecule type" value="Genomic_DNA"/>
</dbReference>
<dbReference type="SUPFAM" id="SSF51215">
    <property type="entry name" value="Regulatory protein AraC"/>
    <property type="match status" value="1"/>
</dbReference>
<dbReference type="Gene3D" id="2.60.120.280">
    <property type="entry name" value="Regulatory protein AraC"/>
    <property type="match status" value="1"/>
</dbReference>
<keyword evidence="3" id="KW-0804">Transcription</keyword>
<dbReference type="InterPro" id="IPR009057">
    <property type="entry name" value="Homeodomain-like_sf"/>
</dbReference>
<dbReference type="SMART" id="SM00342">
    <property type="entry name" value="HTH_ARAC"/>
    <property type="match status" value="1"/>
</dbReference>
<evidence type="ECO:0000256" key="3">
    <source>
        <dbReference type="ARBA" id="ARBA00023163"/>
    </source>
</evidence>
<dbReference type="InterPro" id="IPR003313">
    <property type="entry name" value="AraC-bd"/>
</dbReference>
<dbReference type="CDD" id="cd06986">
    <property type="entry name" value="cupin_MmsR-like_N"/>
    <property type="match status" value="1"/>
</dbReference>
<dbReference type="GO" id="GO:0003700">
    <property type="term" value="F:DNA-binding transcription factor activity"/>
    <property type="evidence" value="ECO:0007669"/>
    <property type="project" value="InterPro"/>
</dbReference>
<proteinExistence type="predicted"/>
<keyword evidence="2" id="KW-0238">DNA-binding</keyword>
<evidence type="ECO:0000313" key="5">
    <source>
        <dbReference type="EMBL" id="QHQ62278.1"/>
    </source>
</evidence>
<reference evidence="5 6" key="1">
    <citation type="submission" date="2020-01" db="EMBL/GenBank/DDBJ databases">
        <title>Genome analysis of Anaerocolumna sp. CBA3638.</title>
        <authorList>
            <person name="Kim J."/>
            <person name="Roh S.W."/>
        </authorList>
    </citation>
    <scope>NUCLEOTIDE SEQUENCE [LARGE SCALE GENOMIC DNA]</scope>
    <source>
        <strain evidence="5 6">CBA3638</strain>
    </source>
</reference>
<sequence length="267" mass="31001">MKNTIKGPINIYYCGKEKCAPGHYFGPAVRPHYLMHFILSGKGIYQVGDKVYEVKKGGAFLILPNEITYYEADKSEPWEYAWAAFDGEESEEMLQIAGISKLNLVCNILKLDECSNYLEKMIERFQNPGCHNYELIGLFYLVFSTIARTETRIKKVPELGYLDKAVSYIRQNYSYDINVSDIARYVGIDRTYLFKIFKKYKNTSVKKYLIEYRILAAKDMIGNTKYNMTEIALSCGFYDLPSFCRSFKQLRGITPTEYRNRTNKSVQ</sequence>